<evidence type="ECO:0000256" key="4">
    <source>
        <dbReference type="ARBA" id="ARBA00022490"/>
    </source>
</evidence>
<evidence type="ECO:0000256" key="6">
    <source>
        <dbReference type="ARBA" id="ARBA00022723"/>
    </source>
</evidence>
<evidence type="ECO:0000256" key="13">
    <source>
        <dbReference type="HAMAP-Rule" id="MF_01987"/>
    </source>
</evidence>
<comment type="caution">
    <text evidence="13">Lacks conserved residue(s) required for the propagation of feature annotation.</text>
</comment>
<dbReference type="PANTHER" id="PTHR10584:SF166">
    <property type="entry name" value="RIBOKINASE"/>
    <property type="match status" value="1"/>
</dbReference>
<feature type="binding site" evidence="13">
    <location>
        <position position="152"/>
    </location>
    <ligand>
        <name>substrate</name>
    </ligand>
</feature>
<keyword evidence="5 13" id="KW-0808">Transferase</keyword>
<feature type="binding site" evidence="13">
    <location>
        <begin position="51"/>
        <end position="55"/>
    </location>
    <ligand>
        <name>substrate</name>
    </ligand>
</feature>
<evidence type="ECO:0000259" key="14">
    <source>
        <dbReference type="Pfam" id="PF00294"/>
    </source>
</evidence>
<evidence type="ECO:0000256" key="3">
    <source>
        <dbReference type="ARBA" id="ARBA00016943"/>
    </source>
</evidence>
<feature type="binding site" evidence="13">
    <location>
        <begin position="264"/>
        <end position="265"/>
    </location>
    <ligand>
        <name>ATP</name>
        <dbReference type="ChEBI" id="CHEBI:30616"/>
    </ligand>
</feature>
<proteinExistence type="inferred from homology"/>
<feature type="binding site" evidence="13">
    <location>
        <begin position="23"/>
        <end position="25"/>
    </location>
    <ligand>
        <name>substrate</name>
    </ligand>
</feature>
<evidence type="ECO:0000256" key="12">
    <source>
        <dbReference type="ARBA" id="ARBA00023277"/>
    </source>
</evidence>
<sequence>MNAVNSSKEEQTQGHVLIVGSLNMDLVGRAPRLPKPGETLSGTTFATIAGGKGGNQAVAAARLGAKVAMIGATGADSYGDILRAGLAAEGIDGSGVATVANVATGVAMIIVDDASQNAILIIPGANGTVTPAAISQHEALIRAADVVVCQLEVPHDTVFAALQSARRLGKVTVLNPAPVSAPLPVAWLAEADYLIPNEIEAATLSGIPVDSPQDACIAAQRLRAMGARNVLITLGSRGLVSLTGEDTVHYPGTPVKAVDTTAAGDTFAGGFAAALARGATVHDAILLGQRAAAISVTRAGAQPSIPYLHEVESQA</sequence>
<dbReference type="GO" id="GO:0046872">
    <property type="term" value="F:metal ion binding"/>
    <property type="evidence" value="ECO:0007669"/>
    <property type="project" value="UniProtKB-KW"/>
</dbReference>
<dbReference type="GO" id="GO:0005829">
    <property type="term" value="C:cytosol"/>
    <property type="evidence" value="ECO:0007669"/>
    <property type="project" value="TreeGrafter"/>
</dbReference>
<dbReference type="InterPro" id="IPR029056">
    <property type="entry name" value="Ribokinase-like"/>
</dbReference>
<comment type="caution">
    <text evidence="15">The sequence shown here is derived from an EMBL/GenBank/DDBJ whole genome shotgun (WGS) entry which is preliminary data.</text>
</comment>
<feature type="binding site" evidence="13">
    <location>
        <position position="261"/>
    </location>
    <ligand>
        <name>K(+)</name>
        <dbReference type="ChEBI" id="CHEBI:29103"/>
    </ligand>
</feature>
<evidence type="ECO:0000256" key="10">
    <source>
        <dbReference type="ARBA" id="ARBA00022842"/>
    </source>
</evidence>
<evidence type="ECO:0000256" key="9">
    <source>
        <dbReference type="ARBA" id="ARBA00022840"/>
    </source>
</evidence>
<evidence type="ECO:0000256" key="2">
    <source>
        <dbReference type="ARBA" id="ARBA00012035"/>
    </source>
</evidence>
<name>A0A840RD19_9NEIS</name>
<evidence type="ECO:0000256" key="5">
    <source>
        <dbReference type="ARBA" id="ARBA00022679"/>
    </source>
</evidence>
<dbReference type="GO" id="GO:0019303">
    <property type="term" value="P:D-ribose catabolic process"/>
    <property type="evidence" value="ECO:0007669"/>
    <property type="project" value="UniProtKB-UniRule"/>
</dbReference>
<feature type="active site" description="Proton acceptor" evidence="13">
    <location>
        <position position="265"/>
    </location>
</feature>
<feature type="binding site" evidence="13">
    <location>
        <position position="295"/>
    </location>
    <ligand>
        <name>K(+)</name>
        <dbReference type="ChEBI" id="CHEBI:29103"/>
    </ligand>
</feature>
<feature type="binding site" evidence="13">
    <location>
        <position position="259"/>
    </location>
    <ligand>
        <name>K(+)</name>
        <dbReference type="ChEBI" id="CHEBI:29103"/>
    </ligand>
</feature>
<feature type="binding site" evidence="13">
    <location>
        <position position="298"/>
    </location>
    <ligand>
        <name>K(+)</name>
        <dbReference type="ChEBI" id="CHEBI:29103"/>
    </ligand>
</feature>
<dbReference type="PANTHER" id="PTHR10584">
    <property type="entry name" value="SUGAR KINASE"/>
    <property type="match status" value="1"/>
</dbReference>
<keyword evidence="4 13" id="KW-0963">Cytoplasm</keyword>
<keyword evidence="8 13" id="KW-0418">Kinase</keyword>
<protein>
    <recommendedName>
        <fullName evidence="3 13">Ribokinase</fullName>
        <shortName evidence="13">RK</shortName>
        <ecNumber evidence="2 13">2.7.1.15</ecNumber>
    </recommendedName>
</protein>
<dbReference type="RefSeq" id="WP_308419132.1">
    <property type="nucleotide sequence ID" value="NZ_JACHHN010000002.1"/>
</dbReference>
<dbReference type="InterPro" id="IPR011611">
    <property type="entry name" value="PfkB_dom"/>
</dbReference>
<dbReference type="SUPFAM" id="SSF53613">
    <property type="entry name" value="Ribokinase-like"/>
    <property type="match status" value="1"/>
</dbReference>
<dbReference type="Pfam" id="PF00294">
    <property type="entry name" value="PfkB"/>
    <property type="match status" value="1"/>
</dbReference>
<keyword evidence="11 13" id="KW-0630">Potassium</keyword>
<comment type="similarity">
    <text evidence="1">Belongs to the carbohydrate kinase pfkB family.</text>
</comment>
<dbReference type="CDD" id="cd01174">
    <property type="entry name" value="ribokinase"/>
    <property type="match status" value="1"/>
</dbReference>
<gene>
    <name evidence="13" type="primary">rbsK</name>
    <name evidence="15" type="ORF">HNQ50_000995</name>
</gene>
<accession>A0A840RD19</accession>
<comment type="cofactor">
    <cofactor evidence="13">
        <name>Mg(2+)</name>
        <dbReference type="ChEBI" id="CHEBI:18420"/>
    </cofactor>
    <text evidence="13">Requires a divalent cation, most likely magnesium in vivo, as an electrophilic catalyst to aid phosphoryl group transfer. It is the chelate of the metal and the nucleotide that is the actual substrate.</text>
</comment>
<comment type="pathway">
    <text evidence="13">Carbohydrate metabolism; D-ribose degradation; D-ribose 5-phosphate from beta-D-ribopyranose: step 2/2.</text>
</comment>
<dbReference type="NCBIfam" id="TIGR02152">
    <property type="entry name" value="D_ribokin_bact"/>
    <property type="match status" value="1"/>
</dbReference>
<dbReference type="UniPathway" id="UPA00916">
    <property type="reaction ID" value="UER00889"/>
</dbReference>
<comment type="subcellular location">
    <subcellularLocation>
        <location evidence="13">Cytoplasm</location>
    </subcellularLocation>
</comment>
<keyword evidence="9 13" id="KW-0067">ATP-binding</keyword>
<evidence type="ECO:0000313" key="15">
    <source>
        <dbReference type="EMBL" id="MBB5190273.1"/>
    </source>
</evidence>
<feature type="binding site" evidence="13">
    <location>
        <position position="265"/>
    </location>
    <ligand>
        <name>substrate</name>
    </ligand>
</feature>
<dbReference type="HAMAP" id="MF_01987">
    <property type="entry name" value="Ribokinase"/>
    <property type="match status" value="1"/>
</dbReference>
<reference evidence="15 16" key="1">
    <citation type="submission" date="2020-08" db="EMBL/GenBank/DDBJ databases">
        <title>Genomic Encyclopedia of Type Strains, Phase IV (KMG-IV): sequencing the most valuable type-strain genomes for metagenomic binning, comparative biology and taxonomic classification.</title>
        <authorList>
            <person name="Goeker M."/>
        </authorList>
    </citation>
    <scope>NUCLEOTIDE SEQUENCE [LARGE SCALE GENOMIC DNA]</scope>
    <source>
        <strain evidence="15 16">DSM 18233</strain>
    </source>
</reference>
<feature type="binding site" evidence="13">
    <location>
        <position position="197"/>
    </location>
    <ligand>
        <name>ATP</name>
        <dbReference type="ChEBI" id="CHEBI:30616"/>
    </ligand>
</feature>
<dbReference type="PROSITE" id="PS00584">
    <property type="entry name" value="PFKB_KINASES_2"/>
    <property type="match status" value="1"/>
</dbReference>
<keyword evidence="7 13" id="KW-0547">Nucleotide-binding</keyword>
<evidence type="ECO:0000313" key="16">
    <source>
        <dbReference type="Proteomes" id="UP000543030"/>
    </source>
</evidence>
<evidence type="ECO:0000256" key="8">
    <source>
        <dbReference type="ARBA" id="ARBA00022777"/>
    </source>
</evidence>
<comment type="activity regulation">
    <text evidence="13">Activated by a monovalent cation that binds near, but not in, the active site. The most likely occupant of the site in vivo is potassium. Ion binding induces a conformational change that may alter substrate affinity.</text>
</comment>
<dbReference type="FunFam" id="3.40.1190.20:FF:000012">
    <property type="entry name" value="Ribokinase"/>
    <property type="match status" value="1"/>
</dbReference>
<comment type="catalytic activity">
    <reaction evidence="13">
        <text>D-ribose + ATP = D-ribose 5-phosphate + ADP + H(+)</text>
        <dbReference type="Rhea" id="RHEA:13697"/>
        <dbReference type="ChEBI" id="CHEBI:15378"/>
        <dbReference type="ChEBI" id="CHEBI:30616"/>
        <dbReference type="ChEBI" id="CHEBI:47013"/>
        <dbReference type="ChEBI" id="CHEBI:78346"/>
        <dbReference type="ChEBI" id="CHEBI:456216"/>
        <dbReference type="EC" id="2.7.1.15"/>
    </reaction>
</comment>
<feature type="domain" description="Carbohydrate kinase PfkB" evidence="14">
    <location>
        <begin position="15"/>
        <end position="306"/>
    </location>
</feature>
<dbReference type="InterPro" id="IPR011877">
    <property type="entry name" value="Ribokinase"/>
</dbReference>
<evidence type="ECO:0000256" key="1">
    <source>
        <dbReference type="ARBA" id="ARBA00005380"/>
    </source>
</evidence>
<organism evidence="15 16">
    <name type="scientific">Silvimonas terrae</name>
    <dbReference type="NCBI Taxonomy" id="300266"/>
    <lineage>
        <taxon>Bacteria</taxon>
        <taxon>Pseudomonadati</taxon>
        <taxon>Pseudomonadota</taxon>
        <taxon>Betaproteobacteria</taxon>
        <taxon>Neisseriales</taxon>
        <taxon>Chitinibacteraceae</taxon>
        <taxon>Silvimonas</taxon>
    </lineage>
</organism>
<keyword evidence="6 13" id="KW-0479">Metal-binding</keyword>
<feature type="binding site" evidence="13">
    <location>
        <position position="304"/>
    </location>
    <ligand>
        <name>K(+)</name>
        <dbReference type="ChEBI" id="CHEBI:29103"/>
    </ligand>
</feature>
<dbReference type="GO" id="GO:0005524">
    <property type="term" value="F:ATP binding"/>
    <property type="evidence" value="ECO:0007669"/>
    <property type="project" value="UniProtKB-UniRule"/>
</dbReference>
<dbReference type="EMBL" id="JACHHN010000002">
    <property type="protein sequence ID" value="MBB5190273.1"/>
    <property type="molecule type" value="Genomic_DNA"/>
</dbReference>
<comment type="similarity">
    <text evidence="13">Belongs to the carbohydrate kinase PfkB family. Ribokinase subfamily.</text>
</comment>
<evidence type="ECO:0000256" key="11">
    <source>
        <dbReference type="ARBA" id="ARBA00022958"/>
    </source>
</evidence>
<dbReference type="InterPro" id="IPR002173">
    <property type="entry name" value="Carboh/pur_kinase_PfkB_CS"/>
</dbReference>
<dbReference type="Proteomes" id="UP000543030">
    <property type="component" value="Unassembled WGS sequence"/>
</dbReference>
<feature type="binding site" evidence="13">
    <location>
        <position position="300"/>
    </location>
    <ligand>
        <name>K(+)</name>
        <dbReference type="ChEBI" id="CHEBI:29103"/>
    </ligand>
</feature>
<dbReference type="AlphaFoldDB" id="A0A840RD19"/>
<dbReference type="InterPro" id="IPR002139">
    <property type="entry name" value="Ribo/fructo_kinase"/>
</dbReference>
<dbReference type="Gene3D" id="3.40.1190.20">
    <property type="match status" value="1"/>
</dbReference>
<keyword evidence="16" id="KW-1185">Reference proteome</keyword>
<dbReference type="PRINTS" id="PR00990">
    <property type="entry name" value="RIBOKINASE"/>
</dbReference>
<feature type="binding site" evidence="13">
    <location>
        <begin position="233"/>
        <end position="238"/>
    </location>
    <ligand>
        <name>ATP</name>
        <dbReference type="ChEBI" id="CHEBI:30616"/>
    </ligand>
</feature>
<keyword evidence="10 13" id="KW-0460">Magnesium</keyword>
<evidence type="ECO:0000256" key="7">
    <source>
        <dbReference type="ARBA" id="ARBA00022741"/>
    </source>
</evidence>
<comment type="function">
    <text evidence="13">Catalyzes the phosphorylation of ribose at O-5 in a reaction requiring ATP and magnesium. The resulting D-ribose-5-phosphate can then be used either for sythesis of nucleotides, histidine, and tryptophan, or as a component of the pentose phosphate pathway.</text>
</comment>
<dbReference type="EC" id="2.7.1.15" evidence="2 13"/>
<comment type="subunit">
    <text evidence="13">Homodimer.</text>
</comment>
<dbReference type="GO" id="GO:0004747">
    <property type="term" value="F:ribokinase activity"/>
    <property type="evidence" value="ECO:0007669"/>
    <property type="project" value="UniProtKB-UniRule"/>
</dbReference>
<keyword evidence="12 13" id="KW-0119">Carbohydrate metabolism</keyword>